<evidence type="ECO:0000256" key="1">
    <source>
        <dbReference type="ARBA" id="ARBA00011046"/>
    </source>
</evidence>
<organism evidence="5 6">
    <name type="scientific">Kibdelosporangium philippinense</name>
    <dbReference type="NCBI Taxonomy" id="211113"/>
    <lineage>
        <taxon>Bacteria</taxon>
        <taxon>Bacillati</taxon>
        <taxon>Actinomycetota</taxon>
        <taxon>Actinomycetes</taxon>
        <taxon>Pseudonocardiales</taxon>
        <taxon>Pseudonocardiaceae</taxon>
        <taxon>Kibdelosporangium</taxon>
    </lineage>
</organism>
<sequence>MTESADRRQRRKPGALSAEILDALSKSDEALTPGEILAVLPDGLSYSAVVTTLTRLHEKEVVTRERDGRAYRYRATGDQTALVAWRMGRILETEADHASVLTRFVGALNEQDEQLLRDLLNKDKG</sequence>
<proteinExistence type="inferred from homology"/>
<dbReference type="Pfam" id="PF03965">
    <property type="entry name" value="Penicillinase_R"/>
    <property type="match status" value="1"/>
</dbReference>
<dbReference type="Gene3D" id="1.10.10.10">
    <property type="entry name" value="Winged helix-like DNA-binding domain superfamily/Winged helix DNA-binding domain"/>
    <property type="match status" value="1"/>
</dbReference>
<dbReference type="InterPro" id="IPR036390">
    <property type="entry name" value="WH_DNA-bd_sf"/>
</dbReference>
<gene>
    <name evidence="5" type="ORF">LWC34_12410</name>
</gene>
<keyword evidence="4" id="KW-0804">Transcription</keyword>
<evidence type="ECO:0000256" key="4">
    <source>
        <dbReference type="ARBA" id="ARBA00023163"/>
    </source>
</evidence>
<comment type="caution">
    <text evidence="5">The sequence shown here is derived from an EMBL/GenBank/DDBJ whole genome shotgun (WGS) entry which is preliminary data.</text>
</comment>
<keyword evidence="2" id="KW-0805">Transcription regulation</keyword>
<protein>
    <submittedName>
        <fullName evidence="5">BlaI/MecI/CopY family transcriptional regulator</fullName>
    </submittedName>
</protein>
<dbReference type="SUPFAM" id="SSF46785">
    <property type="entry name" value="Winged helix' DNA-binding domain"/>
    <property type="match status" value="1"/>
</dbReference>
<evidence type="ECO:0000313" key="6">
    <source>
        <dbReference type="Proteomes" id="UP001521150"/>
    </source>
</evidence>
<evidence type="ECO:0000256" key="2">
    <source>
        <dbReference type="ARBA" id="ARBA00023015"/>
    </source>
</evidence>
<keyword evidence="3" id="KW-0238">DNA-binding</keyword>
<dbReference type="InterPro" id="IPR005650">
    <property type="entry name" value="BlaI_family"/>
</dbReference>
<name>A0ABS8Z6W4_9PSEU</name>
<dbReference type="EMBL" id="JAJVCN010000001">
    <property type="protein sequence ID" value="MCE7003623.1"/>
    <property type="molecule type" value="Genomic_DNA"/>
</dbReference>
<reference evidence="5 6" key="1">
    <citation type="submission" date="2021-12" db="EMBL/GenBank/DDBJ databases">
        <title>Genome sequence of Kibdelosporangium philippinense ATCC 49844.</title>
        <authorList>
            <person name="Fedorov E.A."/>
            <person name="Omeragic M."/>
            <person name="Shalygina K.F."/>
            <person name="Maclea K.S."/>
        </authorList>
    </citation>
    <scope>NUCLEOTIDE SEQUENCE [LARGE SCALE GENOMIC DNA]</scope>
    <source>
        <strain evidence="5 6">ATCC 49844</strain>
    </source>
</reference>
<accession>A0ABS8Z6W4</accession>
<dbReference type="InterPro" id="IPR036388">
    <property type="entry name" value="WH-like_DNA-bd_sf"/>
</dbReference>
<dbReference type="Proteomes" id="UP001521150">
    <property type="component" value="Unassembled WGS sequence"/>
</dbReference>
<keyword evidence="6" id="KW-1185">Reference proteome</keyword>
<comment type="similarity">
    <text evidence="1">Belongs to the BlaI transcriptional regulatory family.</text>
</comment>
<evidence type="ECO:0000256" key="3">
    <source>
        <dbReference type="ARBA" id="ARBA00023125"/>
    </source>
</evidence>
<dbReference type="RefSeq" id="WP_233725198.1">
    <property type="nucleotide sequence ID" value="NZ_JAJVCN010000001.1"/>
</dbReference>
<evidence type="ECO:0000313" key="5">
    <source>
        <dbReference type="EMBL" id="MCE7003623.1"/>
    </source>
</evidence>